<evidence type="ECO:0008006" key="3">
    <source>
        <dbReference type="Google" id="ProtNLM"/>
    </source>
</evidence>
<gene>
    <name evidence="1" type="primary">PARPA_00363.1 scaffold 659</name>
</gene>
<accession>A0A0B7MPU2</accession>
<sequence>MSQVYVSSETNSRVPPTFSGVGFSLDEEPLKFIEDFQEAAGWNNWVDSRKKELFRRCLKGFAANWYTTVVMESAAYDTLEFSSSSKSRETIVSLFKAKFVTSTFG</sequence>
<dbReference type="Proteomes" id="UP000054107">
    <property type="component" value="Unassembled WGS sequence"/>
</dbReference>
<keyword evidence="2" id="KW-1185">Reference proteome</keyword>
<evidence type="ECO:0000313" key="2">
    <source>
        <dbReference type="Proteomes" id="UP000054107"/>
    </source>
</evidence>
<dbReference type="EMBL" id="LN718992">
    <property type="protein sequence ID" value="CEP07092.1"/>
    <property type="molecule type" value="Genomic_DNA"/>
</dbReference>
<reference evidence="1 2" key="1">
    <citation type="submission" date="2014-09" db="EMBL/GenBank/DDBJ databases">
        <authorList>
            <person name="Ellenberger Sabrina"/>
        </authorList>
    </citation>
    <scope>NUCLEOTIDE SEQUENCE [LARGE SCALE GENOMIC DNA]</scope>
    <source>
        <strain evidence="1 2">CBS 412.66</strain>
    </source>
</reference>
<organism evidence="1 2">
    <name type="scientific">Parasitella parasitica</name>
    <dbReference type="NCBI Taxonomy" id="35722"/>
    <lineage>
        <taxon>Eukaryota</taxon>
        <taxon>Fungi</taxon>
        <taxon>Fungi incertae sedis</taxon>
        <taxon>Mucoromycota</taxon>
        <taxon>Mucoromycotina</taxon>
        <taxon>Mucoromycetes</taxon>
        <taxon>Mucorales</taxon>
        <taxon>Mucorineae</taxon>
        <taxon>Mucoraceae</taxon>
        <taxon>Parasitella</taxon>
    </lineage>
</organism>
<name>A0A0B7MPU2_9FUNG</name>
<evidence type="ECO:0000313" key="1">
    <source>
        <dbReference type="EMBL" id="CEP07092.1"/>
    </source>
</evidence>
<dbReference type="AlphaFoldDB" id="A0A0B7MPU2"/>
<protein>
    <recommendedName>
        <fullName evidence="3">Retrotransposon gag domain-containing protein</fullName>
    </recommendedName>
</protein>
<dbReference type="OrthoDB" id="2201856at2759"/>
<proteinExistence type="predicted"/>